<reference evidence="1" key="1">
    <citation type="submission" date="2023-02" db="EMBL/GenBank/DDBJ databases">
        <title>Host association and intracellularity evolved multiple times independently in the Rickettsiales.</title>
        <authorList>
            <person name="Castelli M."/>
            <person name="Nardi T."/>
            <person name="Gammuto L."/>
            <person name="Bellinzona G."/>
            <person name="Sabaneyeva E."/>
            <person name="Potekhin A."/>
            <person name="Serra V."/>
            <person name="Petroni G."/>
            <person name="Sassera D."/>
        </authorList>
    </citation>
    <scope>NUCLEOTIDE SEQUENCE</scope>
    <source>
        <strain evidence="1">USBL-36I1</strain>
    </source>
</reference>
<comment type="caution">
    <text evidence="1">The sequence shown here is derived from an EMBL/GenBank/DDBJ whole genome shotgun (WGS) entry which is preliminary data.</text>
</comment>
<proteinExistence type="predicted"/>
<protein>
    <submittedName>
        <fullName evidence="1">ABC transporter substrate-binding protein</fullName>
    </submittedName>
</protein>
<evidence type="ECO:0000313" key="1">
    <source>
        <dbReference type="EMBL" id="MDZ5761089.1"/>
    </source>
</evidence>
<dbReference type="Gene3D" id="3.10.450.710">
    <property type="entry name" value="Tgt2/MlaC"/>
    <property type="match status" value="1"/>
</dbReference>
<dbReference type="EMBL" id="JARGYU010000001">
    <property type="protein sequence ID" value="MDZ5761089.1"/>
    <property type="molecule type" value="Genomic_DNA"/>
</dbReference>
<dbReference type="PANTHER" id="PTHR36573">
    <property type="entry name" value="INTERMEMBRANE PHOSPHOLIPID TRANSPORT SYSTEM BINDING PROTEIN MLAC"/>
    <property type="match status" value="1"/>
</dbReference>
<keyword evidence="2" id="KW-1185">Reference proteome</keyword>
<sequence>MTYIKLKSIRYKKKFMITISMFFLLYNLNINNKIHSNNIVLADVYKNNNIDKQENSYDNNITNTDKKSVVFIEKQLKKIYAIVNDNSIPKENQLKKLQDILKNSLDIEWMAKFVLGPKWNTLNSDKQKQYVKAYCNYLMNSYAPNFLKYSSQEITVVGSKPVSHGQYIVLTKVTDPNNSNSEILVSYRCKQYQDSIMIRDVIGEGISMISTQRSEFSDVIRQGGADTLIDTLSKMPAKK</sequence>
<dbReference type="InterPro" id="IPR008869">
    <property type="entry name" value="MlaC/ttg2D"/>
</dbReference>
<dbReference type="Proteomes" id="UP001289135">
    <property type="component" value="Unassembled WGS sequence"/>
</dbReference>
<accession>A0AAE5AHS3</accession>
<organism evidence="1 2">
    <name type="scientific">Lyticum sinuosum</name>
    <dbReference type="NCBI Taxonomy" id="1332059"/>
    <lineage>
        <taxon>Bacteria</taxon>
        <taxon>Pseudomonadati</taxon>
        <taxon>Pseudomonadota</taxon>
        <taxon>Alphaproteobacteria</taxon>
        <taxon>Rickettsiales</taxon>
        <taxon>Lyticum</taxon>
    </lineage>
</organism>
<dbReference type="PANTHER" id="PTHR36573:SF1">
    <property type="entry name" value="INTERMEMBRANE PHOSPHOLIPID TRANSPORT SYSTEM BINDING PROTEIN MLAC"/>
    <property type="match status" value="1"/>
</dbReference>
<dbReference type="Pfam" id="PF05494">
    <property type="entry name" value="MlaC"/>
    <property type="match status" value="1"/>
</dbReference>
<dbReference type="InterPro" id="IPR042245">
    <property type="entry name" value="Tgt2/MlaC_sf"/>
</dbReference>
<name>A0AAE5AHS3_9RICK</name>
<gene>
    <name evidence="1" type="ORF">Lyticum_00251</name>
</gene>
<dbReference type="AlphaFoldDB" id="A0AAE5AHS3"/>
<evidence type="ECO:0000313" key="2">
    <source>
        <dbReference type="Proteomes" id="UP001289135"/>
    </source>
</evidence>